<sequence length="76" mass="8941">MKKVVVEIHAEIERNFHWQFIPSPVENNIQLSCGDFSFRGKKSYEIVDVTNCSRDRIKLLSKHRTLWITKPIRAAD</sequence>
<comment type="caution">
    <text evidence="1">The sequence shown here is derived from an EMBL/GenBank/DDBJ whole genome shotgun (WGS) entry which is preliminary data.</text>
</comment>
<evidence type="ECO:0000313" key="1">
    <source>
        <dbReference type="EMBL" id="KAF7383119.1"/>
    </source>
</evidence>
<dbReference type="EMBL" id="JACSDZ010000019">
    <property type="protein sequence ID" value="KAF7383119.1"/>
    <property type="molecule type" value="Genomic_DNA"/>
</dbReference>
<reference evidence="1" key="1">
    <citation type="journal article" date="2020" name="G3 (Bethesda)">
        <title>High-Quality Assemblies for Three Invasive Social Wasps from the &lt;i&gt;Vespula&lt;/i&gt; Genus.</title>
        <authorList>
            <person name="Harrop T.W.R."/>
            <person name="Guhlin J."/>
            <person name="McLaughlin G.M."/>
            <person name="Permina E."/>
            <person name="Stockwell P."/>
            <person name="Gilligan J."/>
            <person name="Le Lec M.F."/>
            <person name="Gruber M.A.M."/>
            <person name="Quinn O."/>
            <person name="Lovegrove M."/>
            <person name="Duncan E.J."/>
            <person name="Remnant E.J."/>
            <person name="Van Eeckhoven J."/>
            <person name="Graham B."/>
            <person name="Knapp R.A."/>
            <person name="Langford K.W."/>
            <person name="Kronenberg Z."/>
            <person name="Press M.O."/>
            <person name="Eacker S.M."/>
            <person name="Wilson-Rankin E.E."/>
            <person name="Purcell J."/>
            <person name="Lester P.J."/>
            <person name="Dearden P.K."/>
        </authorList>
    </citation>
    <scope>NUCLEOTIDE SEQUENCE</scope>
    <source>
        <strain evidence="1">Linc-1</strain>
    </source>
</reference>
<dbReference type="Proteomes" id="UP000617340">
    <property type="component" value="Unassembled WGS sequence"/>
</dbReference>
<dbReference type="AlphaFoldDB" id="A0A834MTJ2"/>
<organism evidence="1 2">
    <name type="scientific">Vespula germanica</name>
    <name type="common">German yellow jacket</name>
    <name type="synonym">Paravespula germanica</name>
    <dbReference type="NCBI Taxonomy" id="30212"/>
    <lineage>
        <taxon>Eukaryota</taxon>
        <taxon>Metazoa</taxon>
        <taxon>Ecdysozoa</taxon>
        <taxon>Arthropoda</taxon>
        <taxon>Hexapoda</taxon>
        <taxon>Insecta</taxon>
        <taxon>Pterygota</taxon>
        <taxon>Neoptera</taxon>
        <taxon>Endopterygota</taxon>
        <taxon>Hymenoptera</taxon>
        <taxon>Apocrita</taxon>
        <taxon>Aculeata</taxon>
        <taxon>Vespoidea</taxon>
        <taxon>Vespidae</taxon>
        <taxon>Vespinae</taxon>
        <taxon>Vespula</taxon>
    </lineage>
</organism>
<name>A0A834MTJ2_VESGE</name>
<gene>
    <name evidence="1" type="ORF">HZH68_014968</name>
</gene>
<evidence type="ECO:0000313" key="2">
    <source>
        <dbReference type="Proteomes" id="UP000617340"/>
    </source>
</evidence>
<proteinExistence type="predicted"/>
<protein>
    <submittedName>
        <fullName evidence="1">Uncharacterized protein</fullName>
    </submittedName>
</protein>
<keyword evidence="2" id="KW-1185">Reference proteome</keyword>
<accession>A0A834MTJ2</accession>